<dbReference type="Proteomes" id="UP000198131">
    <property type="component" value="Unassembled WGS sequence"/>
</dbReference>
<accession>A0A212TQA3</accession>
<sequence>MSGNRNMKYWVLVVGIWWLTGLGLPVPVAAQVIPAPSPDTLSSTVRRDSLRLVVRRDSLRRRFDEERMLNSLKAYTKRKTIAGKVASALFNFTERREDRAGLDAVLLDRQFDKHSYKVVRSINIRTLDAFGFSITDSTRIPRNILEKSGNALHIKTTRSRIRQVLLFRVGEELEPQDLSESERLLRQTSEILDARVFVNERTSSTDSVDIQVITKDVFSISGSFQLRDVGAGVIGLRDVNFLGQGHQIRNRFEYGRSDTGPGAQTWRYSGNYQVPFRNFIYAQASYLKETRNEETVVRLTRDFYSVNTRYAGSVSFRQVNGIVATQGDGTAESPYLFAPQRYNVQDAWLGRSFQLTSYDLGHENPGRLIVSARSIGTNFSRRAYPNDYNANLLLGTIGYSVRRYYKDKYLFGFGRTEDIPTGTIASLTTGYELNERSNRRYYGMRLAYGSYSPQRGYLYFSGDFGSYQRVRDQDWQQGSLGLEMLYFTRLYHTGNYQWRHFLWTRNVIGLNRQTGERPLSIQGEHGLRGFQPGELLLGSSRMVLNYETTMFTPVSFLGFRMAAVAFADIAWLNAKNPNQTIPLFDSPYTGFGVGLRFRNEYAALRTFQISFGFYPRGMSAPNGIRIFENSRPYYDFSDFSFNQPGVVRYQ</sequence>
<dbReference type="AlphaFoldDB" id="A0A212TQA3"/>
<keyword evidence="2" id="KW-1185">Reference proteome</keyword>
<evidence type="ECO:0000313" key="2">
    <source>
        <dbReference type="Proteomes" id="UP000198131"/>
    </source>
</evidence>
<organism evidence="1 2">
    <name type="scientific">Hymenobacter gelipurpurascens</name>
    <dbReference type="NCBI Taxonomy" id="89968"/>
    <lineage>
        <taxon>Bacteria</taxon>
        <taxon>Pseudomonadati</taxon>
        <taxon>Bacteroidota</taxon>
        <taxon>Cytophagia</taxon>
        <taxon>Cytophagales</taxon>
        <taxon>Hymenobacteraceae</taxon>
        <taxon>Hymenobacter</taxon>
    </lineage>
</organism>
<dbReference type="EMBL" id="FYEW01000001">
    <property type="protein sequence ID" value="SNC68173.1"/>
    <property type="molecule type" value="Genomic_DNA"/>
</dbReference>
<proteinExistence type="predicted"/>
<reference evidence="2" key="1">
    <citation type="submission" date="2017-06" db="EMBL/GenBank/DDBJ databases">
        <authorList>
            <person name="Varghese N."/>
            <person name="Submissions S."/>
        </authorList>
    </citation>
    <scope>NUCLEOTIDE SEQUENCE [LARGE SCALE GENOMIC DNA]</scope>
    <source>
        <strain evidence="2">DSM 11116</strain>
    </source>
</reference>
<gene>
    <name evidence="1" type="ORF">SAMN06265337_2202</name>
</gene>
<evidence type="ECO:0008006" key="3">
    <source>
        <dbReference type="Google" id="ProtNLM"/>
    </source>
</evidence>
<protein>
    <recommendedName>
        <fullName evidence="3">Outer membrane protein assembly factor BamA</fullName>
    </recommendedName>
</protein>
<name>A0A212TQA3_9BACT</name>
<evidence type="ECO:0000313" key="1">
    <source>
        <dbReference type="EMBL" id="SNC68173.1"/>
    </source>
</evidence>